<dbReference type="AlphaFoldDB" id="A0A6L5Y7T7"/>
<dbReference type="EMBL" id="VUMZ01000005">
    <property type="protein sequence ID" value="MST51927.1"/>
    <property type="molecule type" value="Genomic_DNA"/>
</dbReference>
<protein>
    <submittedName>
        <fullName evidence="7">Inorganic phosphate transporter</fullName>
    </submittedName>
</protein>
<keyword evidence="4 6" id="KW-1133">Transmembrane helix</keyword>
<sequence length="339" mass="35093">MLVLTVIIGLATAYVNGMHDGGTIVATTVTSRIMKPRSAILLAGLACLMGSVLLGSAVQTTMVNGIVNSGAILAGGGKQAALFAVSAFLGSMVWNLITWAGRLPSSASHSLIGSMIGCSMAVCGMDSVIWSSVMLRVVAAMILSPLTGFALGFLLLKLQNRILRRGTIVWTQRVRALDIVSTFLLALSYGSNEAQKVAGVICLGALASGGGSPSDSLTLPYLPVSITSLCGLALAIGAMTGGFNMMRTVGRDIVKINTDRAFVSQLSSILVVEIANAAGLPISSTQVITGSVMGVGTEDRPRSMNWEILYKILAAWILTLPAAGLTGAVVIRLMILIPV</sequence>
<organism evidence="7 8">
    <name type="scientific">Hornefia butyriciproducens</name>
    <dbReference type="NCBI Taxonomy" id="2652293"/>
    <lineage>
        <taxon>Bacteria</taxon>
        <taxon>Bacillati</taxon>
        <taxon>Bacillota</taxon>
        <taxon>Clostridia</taxon>
        <taxon>Peptostreptococcales</taxon>
        <taxon>Anaerovoracaceae</taxon>
        <taxon>Hornefia</taxon>
    </lineage>
</organism>
<feature type="transmembrane region" description="Helical" evidence="6">
    <location>
        <begin position="111"/>
        <end position="131"/>
    </location>
</feature>
<keyword evidence="2" id="KW-0813">Transport</keyword>
<comment type="subcellular location">
    <subcellularLocation>
        <location evidence="1">Membrane</location>
        <topology evidence="1">Multi-pass membrane protein</topology>
    </subcellularLocation>
</comment>
<keyword evidence="3 6" id="KW-0812">Transmembrane</keyword>
<dbReference type="GO" id="GO:0016020">
    <property type="term" value="C:membrane"/>
    <property type="evidence" value="ECO:0007669"/>
    <property type="project" value="UniProtKB-SubCell"/>
</dbReference>
<dbReference type="Proteomes" id="UP000474676">
    <property type="component" value="Unassembled WGS sequence"/>
</dbReference>
<keyword evidence="8" id="KW-1185">Reference proteome</keyword>
<feature type="transmembrane region" description="Helical" evidence="6">
    <location>
        <begin position="221"/>
        <end position="243"/>
    </location>
</feature>
<comment type="caution">
    <text evidence="7">The sequence shown here is derived from an EMBL/GenBank/DDBJ whole genome shotgun (WGS) entry which is preliminary data.</text>
</comment>
<dbReference type="RefSeq" id="WP_154574375.1">
    <property type="nucleotide sequence ID" value="NZ_JBNPKE010000014.1"/>
</dbReference>
<evidence type="ECO:0000256" key="5">
    <source>
        <dbReference type="ARBA" id="ARBA00023136"/>
    </source>
</evidence>
<keyword evidence="5 6" id="KW-0472">Membrane</keyword>
<feature type="transmembrane region" description="Helical" evidence="6">
    <location>
        <begin position="39"/>
        <end position="60"/>
    </location>
</feature>
<feature type="transmembrane region" description="Helical" evidence="6">
    <location>
        <begin position="137"/>
        <end position="156"/>
    </location>
</feature>
<evidence type="ECO:0000256" key="6">
    <source>
        <dbReference type="SAM" id="Phobius"/>
    </source>
</evidence>
<gene>
    <name evidence="7" type="ORF">FYJ64_06305</name>
</gene>
<evidence type="ECO:0000256" key="2">
    <source>
        <dbReference type="ARBA" id="ARBA00022448"/>
    </source>
</evidence>
<evidence type="ECO:0000256" key="1">
    <source>
        <dbReference type="ARBA" id="ARBA00004141"/>
    </source>
</evidence>
<name>A0A6L5Y7T7_9FIRM</name>
<evidence type="ECO:0000256" key="3">
    <source>
        <dbReference type="ARBA" id="ARBA00022692"/>
    </source>
</evidence>
<proteinExistence type="predicted"/>
<dbReference type="GO" id="GO:0035435">
    <property type="term" value="P:phosphate ion transmembrane transport"/>
    <property type="evidence" value="ECO:0007669"/>
    <property type="project" value="TreeGrafter"/>
</dbReference>
<dbReference type="Pfam" id="PF01384">
    <property type="entry name" value="PHO4"/>
    <property type="match status" value="1"/>
</dbReference>
<feature type="transmembrane region" description="Helical" evidence="6">
    <location>
        <begin position="80"/>
        <end position="99"/>
    </location>
</feature>
<evidence type="ECO:0000256" key="4">
    <source>
        <dbReference type="ARBA" id="ARBA00022989"/>
    </source>
</evidence>
<dbReference type="InterPro" id="IPR001204">
    <property type="entry name" value="Phos_transporter"/>
</dbReference>
<evidence type="ECO:0000313" key="7">
    <source>
        <dbReference type="EMBL" id="MST51927.1"/>
    </source>
</evidence>
<dbReference type="PANTHER" id="PTHR11101:SF80">
    <property type="entry name" value="PHOSPHATE TRANSPORTER"/>
    <property type="match status" value="1"/>
</dbReference>
<feature type="transmembrane region" description="Helical" evidence="6">
    <location>
        <begin position="308"/>
        <end position="337"/>
    </location>
</feature>
<dbReference type="PANTHER" id="PTHR11101">
    <property type="entry name" value="PHOSPHATE TRANSPORTER"/>
    <property type="match status" value="1"/>
</dbReference>
<accession>A0A6L5Y7T7</accession>
<dbReference type="GO" id="GO:0005315">
    <property type="term" value="F:phosphate transmembrane transporter activity"/>
    <property type="evidence" value="ECO:0007669"/>
    <property type="project" value="InterPro"/>
</dbReference>
<evidence type="ECO:0000313" key="8">
    <source>
        <dbReference type="Proteomes" id="UP000474676"/>
    </source>
</evidence>
<reference evidence="7 8" key="1">
    <citation type="submission" date="2019-08" db="EMBL/GenBank/DDBJ databases">
        <title>In-depth cultivation of the pig gut microbiome towards novel bacterial diversity and tailored functional studies.</title>
        <authorList>
            <person name="Wylensek D."/>
            <person name="Hitch T.C.A."/>
            <person name="Clavel T."/>
        </authorList>
    </citation>
    <scope>NUCLEOTIDE SEQUENCE [LARGE SCALE GENOMIC DNA]</scope>
    <source>
        <strain evidence="7 8">WCA-MUC-591-APC-3H</strain>
    </source>
</reference>
<dbReference type="GeneID" id="303114933"/>